<evidence type="ECO:0000256" key="1">
    <source>
        <dbReference type="ARBA" id="ARBA00004123"/>
    </source>
</evidence>
<dbReference type="PROSITE" id="PS51152">
    <property type="entry name" value="NFYA_HAP2_2"/>
    <property type="match status" value="1"/>
</dbReference>
<keyword evidence="5 8" id="KW-0804">Transcription</keyword>
<dbReference type="Proteomes" id="UP001630127">
    <property type="component" value="Unassembled WGS sequence"/>
</dbReference>
<evidence type="ECO:0000256" key="9">
    <source>
        <dbReference type="SAM" id="MobiDB-lite"/>
    </source>
</evidence>
<feature type="compositionally biased region" description="Polar residues" evidence="9">
    <location>
        <begin position="178"/>
        <end position="203"/>
    </location>
</feature>
<evidence type="ECO:0000256" key="5">
    <source>
        <dbReference type="ARBA" id="ARBA00023163"/>
    </source>
</evidence>
<evidence type="ECO:0000256" key="8">
    <source>
        <dbReference type="RuleBase" id="RU367155"/>
    </source>
</evidence>
<comment type="subcellular location">
    <subcellularLocation>
        <location evidence="1 8">Nucleus</location>
    </subcellularLocation>
</comment>
<dbReference type="EMBL" id="JBJUIK010000001">
    <property type="protein sequence ID" value="KAL3537440.1"/>
    <property type="molecule type" value="Genomic_DNA"/>
</dbReference>
<dbReference type="PANTHER" id="PTHR12632">
    <property type="entry name" value="TRANSCRIPTION FACTOR NF-Y ALPHA-RELATED"/>
    <property type="match status" value="1"/>
</dbReference>
<dbReference type="SMART" id="SM00521">
    <property type="entry name" value="CBF"/>
    <property type="match status" value="1"/>
</dbReference>
<name>A0ABD3B264_9GENT</name>
<feature type="region of interest" description="Disordered" evidence="9">
    <location>
        <begin position="148"/>
        <end position="273"/>
    </location>
</feature>
<feature type="region of interest" description="Disordered" evidence="9">
    <location>
        <begin position="1"/>
        <end position="47"/>
    </location>
</feature>
<reference evidence="10 11" key="1">
    <citation type="submission" date="2024-11" db="EMBL/GenBank/DDBJ databases">
        <title>A near-complete genome assembly of Cinchona calisaya.</title>
        <authorList>
            <person name="Lian D.C."/>
            <person name="Zhao X.W."/>
            <person name="Wei L."/>
        </authorList>
    </citation>
    <scope>NUCLEOTIDE SEQUENCE [LARGE SCALE GENOMIC DNA]</scope>
    <source>
        <tissue evidence="10">Nenye</tissue>
    </source>
</reference>
<dbReference type="Gene3D" id="6.10.250.2430">
    <property type="match status" value="1"/>
</dbReference>
<dbReference type="GO" id="GO:0003677">
    <property type="term" value="F:DNA binding"/>
    <property type="evidence" value="ECO:0007669"/>
    <property type="project" value="UniProtKB-KW"/>
</dbReference>
<evidence type="ECO:0000256" key="7">
    <source>
        <dbReference type="ARBA" id="ARBA00025911"/>
    </source>
</evidence>
<evidence type="ECO:0000256" key="2">
    <source>
        <dbReference type="ARBA" id="ARBA00023015"/>
    </source>
</evidence>
<keyword evidence="11" id="KW-1185">Reference proteome</keyword>
<dbReference type="InterPro" id="IPR001289">
    <property type="entry name" value="NFYA"/>
</dbReference>
<proteinExistence type="inferred from homology"/>
<dbReference type="GO" id="GO:0005634">
    <property type="term" value="C:nucleus"/>
    <property type="evidence" value="ECO:0007669"/>
    <property type="project" value="UniProtKB-SubCell"/>
</dbReference>
<organism evidence="10 11">
    <name type="scientific">Cinchona calisaya</name>
    <dbReference type="NCBI Taxonomy" id="153742"/>
    <lineage>
        <taxon>Eukaryota</taxon>
        <taxon>Viridiplantae</taxon>
        <taxon>Streptophyta</taxon>
        <taxon>Embryophyta</taxon>
        <taxon>Tracheophyta</taxon>
        <taxon>Spermatophyta</taxon>
        <taxon>Magnoliopsida</taxon>
        <taxon>eudicotyledons</taxon>
        <taxon>Gunneridae</taxon>
        <taxon>Pentapetalae</taxon>
        <taxon>asterids</taxon>
        <taxon>lamiids</taxon>
        <taxon>Gentianales</taxon>
        <taxon>Rubiaceae</taxon>
        <taxon>Cinchonoideae</taxon>
        <taxon>Cinchoneae</taxon>
        <taxon>Cinchona</taxon>
    </lineage>
</organism>
<keyword evidence="2 8" id="KW-0805">Transcription regulation</keyword>
<keyword evidence="6 8" id="KW-0539">Nucleus</keyword>
<gene>
    <name evidence="10" type="ORF">ACH5RR_000806</name>
</gene>
<keyword evidence="4" id="KW-0010">Activator</keyword>
<dbReference type="InterPro" id="IPR018362">
    <property type="entry name" value="CCAAT-binding_factor_CS"/>
</dbReference>
<dbReference type="AlphaFoldDB" id="A0ABD3B264"/>
<protein>
    <recommendedName>
        <fullName evidence="8">Nuclear transcription factor Y subunit</fullName>
    </recommendedName>
</protein>
<comment type="similarity">
    <text evidence="8">Belongs to the NFYA/HAP2 subunit family.</text>
</comment>
<dbReference type="PROSITE" id="PS00686">
    <property type="entry name" value="NFYA_HAP2_1"/>
    <property type="match status" value="1"/>
</dbReference>
<evidence type="ECO:0000313" key="11">
    <source>
        <dbReference type="Proteomes" id="UP001630127"/>
    </source>
</evidence>
<accession>A0ABD3B264</accession>
<feature type="compositionally biased region" description="Basic and acidic residues" evidence="9">
    <location>
        <begin position="7"/>
        <end position="26"/>
    </location>
</feature>
<comment type="caution">
    <text evidence="10">The sequence shown here is derived from an EMBL/GenBank/DDBJ whole genome shotgun (WGS) entry which is preliminary data.</text>
</comment>
<dbReference type="GO" id="GO:0003700">
    <property type="term" value="F:DNA-binding transcription factor activity"/>
    <property type="evidence" value="ECO:0007669"/>
    <property type="project" value="UniProtKB-UniRule"/>
</dbReference>
<comment type="subunit">
    <text evidence="7">Heterotrimeric transcription factor composed of three components, NF-YA, NF-YB and NF-YC. NF-YB and NF-YC must interact and dimerize for NF-YA association and DNA binding.</text>
</comment>
<sequence>MPTIAKSEGKSVNDSVREGVTKERDGSGAPHTDSNGSVGGGQLKVKPVPSMIPMGGHLDRTSQMELVGHSIMLTSYPYPDPQYGGIMTYGAPVHQIFGIQQTRMPLPLQMEEEPVYVNAKQYHGILRRRQSRAKAEMEKKIMKERKPYLHESRHQHAMKRARGSGGRFLNTKKLEGKASSSASEEQKNCGSATPTQSGNSSGSEHLLTDYNGHSDQVGEKEQKTFSNGNSKGHGISSFYYPQTAGSEQERHHFNQESWSLMVKKAPRGAASSN</sequence>
<keyword evidence="3 8" id="KW-0238">DNA-binding</keyword>
<comment type="function">
    <text evidence="8">Component of the sequence-specific heterotrimeric transcription factor (NF-Y) which specifically recognizes a 5'-CCAAT-3' box motif found in the promoters of its target genes.</text>
</comment>
<evidence type="ECO:0000256" key="3">
    <source>
        <dbReference type="ARBA" id="ARBA00023125"/>
    </source>
</evidence>
<evidence type="ECO:0000256" key="4">
    <source>
        <dbReference type="ARBA" id="ARBA00023159"/>
    </source>
</evidence>
<dbReference type="PRINTS" id="PR00616">
    <property type="entry name" value="CCAATSUBUNTB"/>
</dbReference>
<dbReference type="Pfam" id="PF02045">
    <property type="entry name" value="CBFB_NFYA"/>
    <property type="match status" value="1"/>
</dbReference>
<evidence type="ECO:0000313" key="10">
    <source>
        <dbReference type="EMBL" id="KAL3537440.1"/>
    </source>
</evidence>
<evidence type="ECO:0000256" key="6">
    <source>
        <dbReference type="ARBA" id="ARBA00023242"/>
    </source>
</evidence>